<dbReference type="Ensembl" id="ENSCPRT00005007364.1">
    <property type="protein sequence ID" value="ENSCPRP00005006274.1"/>
    <property type="gene ID" value="ENSCPRG00005004484.1"/>
</dbReference>
<comment type="similarity">
    <text evidence="1">Belongs to the PIH1 family.</text>
</comment>
<evidence type="ECO:0000256" key="1">
    <source>
        <dbReference type="ARBA" id="ARBA00008511"/>
    </source>
</evidence>
<proteinExistence type="inferred from homology"/>
<organism evidence="5 6">
    <name type="scientific">Crocodylus porosus</name>
    <name type="common">Saltwater crocodile</name>
    <name type="synonym">Estuarine crocodile</name>
    <dbReference type="NCBI Taxonomy" id="8502"/>
    <lineage>
        <taxon>Eukaryota</taxon>
        <taxon>Metazoa</taxon>
        <taxon>Chordata</taxon>
        <taxon>Craniata</taxon>
        <taxon>Vertebrata</taxon>
        <taxon>Euteleostomi</taxon>
        <taxon>Archelosauria</taxon>
        <taxon>Archosauria</taxon>
        <taxon>Crocodylia</taxon>
        <taxon>Longirostres</taxon>
        <taxon>Crocodylidae</taxon>
        <taxon>Crocodylus</taxon>
    </lineage>
</organism>
<dbReference type="GO" id="GO:0005737">
    <property type="term" value="C:cytoplasm"/>
    <property type="evidence" value="ECO:0007669"/>
    <property type="project" value="TreeGrafter"/>
</dbReference>
<dbReference type="Pfam" id="PF18201">
    <property type="entry name" value="PIH1_CS"/>
    <property type="match status" value="1"/>
</dbReference>
<dbReference type="OMA" id="SCLCTEI"/>
<protein>
    <recommendedName>
        <fullName evidence="2">PIH1 domain-containing protein 2</fullName>
    </recommendedName>
</protein>
<dbReference type="AlphaFoldDB" id="A0A7M4E9G3"/>
<dbReference type="GO" id="GO:0006364">
    <property type="term" value="P:rRNA processing"/>
    <property type="evidence" value="ECO:0007669"/>
    <property type="project" value="TreeGrafter"/>
</dbReference>
<dbReference type="GO" id="GO:0101031">
    <property type="term" value="C:protein folding chaperone complex"/>
    <property type="evidence" value="ECO:0007669"/>
    <property type="project" value="Ensembl"/>
</dbReference>
<evidence type="ECO:0000259" key="4">
    <source>
        <dbReference type="Pfam" id="PF18201"/>
    </source>
</evidence>
<evidence type="ECO:0000256" key="2">
    <source>
        <dbReference type="ARBA" id="ARBA00040541"/>
    </source>
</evidence>
<dbReference type="PANTHER" id="PTHR22997:SF6">
    <property type="entry name" value="PIH1 DOMAIN-CONTAINING PROTEIN 2"/>
    <property type="match status" value="1"/>
</dbReference>
<feature type="domain" description="PIH1D1/2/3 CS-like" evidence="4">
    <location>
        <begin position="240"/>
        <end position="311"/>
    </location>
</feature>
<accession>A0A7M4E9G3</accession>
<dbReference type="InterPro" id="IPR012981">
    <property type="entry name" value="PIH1_N"/>
</dbReference>
<dbReference type="InterPro" id="IPR050734">
    <property type="entry name" value="PIH1/Kintoun_subfamily"/>
</dbReference>
<feature type="domain" description="PIH1 N-terminal" evidence="3">
    <location>
        <begin position="28"/>
        <end position="159"/>
    </location>
</feature>
<evidence type="ECO:0000313" key="6">
    <source>
        <dbReference type="Proteomes" id="UP000594220"/>
    </source>
</evidence>
<dbReference type="GO" id="GO:1990904">
    <property type="term" value="C:ribonucleoprotein complex"/>
    <property type="evidence" value="ECO:0007669"/>
    <property type="project" value="TreeGrafter"/>
</dbReference>
<dbReference type="Proteomes" id="UP000594220">
    <property type="component" value="Unplaced"/>
</dbReference>
<evidence type="ECO:0000313" key="5">
    <source>
        <dbReference type="Ensembl" id="ENSCPRP00005006274.1"/>
    </source>
</evidence>
<keyword evidence="6" id="KW-1185">Reference proteome</keyword>
<dbReference type="CDD" id="cd00298">
    <property type="entry name" value="ACD_sHsps_p23-like"/>
    <property type="match status" value="1"/>
</dbReference>
<dbReference type="PANTHER" id="PTHR22997">
    <property type="entry name" value="PIH1 DOMAIN-CONTAINING PROTEIN 1"/>
    <property type="match status" value="1"/>
</dbReference>
<reference evidence="5" key="1">
    <citation type="submission" date="2025-08" db="UniProtKB">
        <authorList>
            <consortium name="Ensembl"/>
        </authorList>
    </citation>
    <scope>IDENTIFICATION</scope>
</reference>
<dbReference type="GeneTree" id="ENSGT00510000048581"/>
<dbReference type="GO" id="GO:0097255">
    <property type="term" value="C:R2TP complex"/>
    <property type="evidence" value="ECO:0007669"/>
    <property type="project" value="TreeGrafter"/>
</dbReference>
<evidence type="ECO:0000259" key="3">
    <source>
        <dbReference type="Pfam" id="PF08190"/>
    </source>
</evidence>
<dbReference type="Pfam" id="PF08190">
    <property type="entry name" value="PIH1"/>
    <property type="match status" value="1"/>
</dbReference>
<name>A0A7M4E9G3_CROPO</name>
<dbReference type="GO" id="GO:0000492">
    <property type="term" value="P:box C/D snoRNP assembly"/>
    <property type="evidence" value="ECO:0007669"/>
    <property type="project" value="TreeGrafter"/>
</dbReference>
<dbReference type="GO" id="GO:0031267">
    <property type="term" value="F:small GTPase binding"/>
    <property type="evidence" value="ECO:0007669"/>
    <property type="project" value="Ensembl"/>
</dbReference>
<dbReference type="InterPro" id="IPR041442">
    <property type="entry name" value="PIH1D1/2/3_CS-like"/>
</dbReference>
<gene>
    <name evidence="5" type="primary">PIH1D2</name>
</gene>
<reference evidence="5" key="2">
    <citation type="submission" date="2025-09" db="UniProtKB">
        <authorList>
            <consortium name="Ensembl"/>
        </authorList>
    </citation>
    <scope>IDENTIFICATION</scope>
</reference>
<sequence length="315" mass="35695">MAARGLVAGLWAALDELAERHPEHYRRLMRDQRGAAEWDSAPEPRLCLRARRRDSSEKPLFVNVCGWKRVPAPRSPGHPVPVCAGRVQEVSGEAGGSWHYSVVDVAYNPEVLQKGEEDEAELDQLIRLTLKFIEERYSLTLSHAYHIAPFKLKGSLQRMRESLRRGQTPEPSLQEQTRNWLTLDQLIHRAKAEESHDAMLLLKEEVTPSQVPLIEEIASMEVPEELHAPVYELTVVPDANKKPIKIELKVELPKVSSVSECDLNISKDDLVIDVPEKYRLQLDLPELINEEAATATFNKGKRVLLITMPVLQTEC</sequence>